<feature type="transmembrane region" description="Helical" evidence="1">
    <location>
        <begin position="36"/>
        <end position="61"/>
    </location>
</feature>
<evidence type="ECO:0000313" key="3">
    <source>
        <dbReference type="Proteomes" id="UP000624325"/>
    </source>
</evidence>
<evidence type="ECO:0000256" key="1">
    <source>
        <dbReference type="SAM" id="Phobius"/>
    </source>
</evidence>
<protein>
    <submittedName>
        <fullName evidence="2">Uncharacterized protein</fullName>
    </submittedName>
</protein>
<accession>A0ABQ4C191</accession>
<keyword evidence="1" id="KW-1133">Transmembrane helix</keyword>
<evidence type="ECO:0000313" key="2">
    <source>
        <dbReference type="EMBL" id="GIF56532.1"/>
    </source>
</evidence>
<gene>
    <name evidence="2" type="ORF">Air01nite_26270</name>
</gene>
<name>A0ABQ4C191_9ACTN</name>
<comment type="caution">
    <text evidence="2">The sequence shown here is derived from an EMBL/GenBank/DDBJ whole genome shotgun (WGS) entry which is preliminary data.</text>
</comment>
<proteinExistence type="predicted"/>
<keyword evidence="1" id="KW-0472">Membrane</keyword>
<dbReference type="Proteomes" id="UP000624325">
    <property type="component" value="Unassembled WGS sequence"/>
</dbReference>
<keyword evidence="3" id="KW-1185">Reference proteome</keyword>
<keyword evidence="1" id="KW-0812">Transmembrane</keyword>
<sequence length="62" mass="6755">MVRALRRAEPCGVDAWSSRREIIRRSRAHGARRSDVVAASVVVALRLGLLLAFAAVAGLLMR</sequence>
<reference evidence="2 3" key="1">
    <citation type="submission" date="2021-01" db="EMBL/GenBank/DDBJ databases">
        <title>Whole genome shotgun sequence of Asanoa iriomotensis NBRC 100142.</title>
        <authorList>
            <person name="Komaki H."/>
            <person name="Tamura T."/>
        </authorList>
    </citation>
    <scope>NUCLEOTIDE SEQUENCE [LARGE SCALE GENOMIC DNA]</scope>
    <source>
        <strain evidence="2 3">NBRC 100142</strain>
    </source>
</reference>
<organism evidence="2 3">
    <name type="scientific">Asanoa iriomotensis</name>
    <dbReference type="NCBI Taxonomy" id="234613"/>
    <lineage>
        <taxon>Bacteria</taxon>
        <taxon>Bacillati</taxon>
        <taxon>Actinomycetota</taxon>
        <taxon>Actinomycetes</taxon>
        <taxon>Micromonosporales</taxon>
        <taxon>Micromonosporaceae</taxon>
        <taxon>Asanoa</taxon>
    </lineage>
</organism>
<dbReference type="EMBL" id="BONC01000015">
    <property type="protein sequence ID" value="GIF56532.1"/>
    <property type="molecule type" value="Genomic_DNA"/>
</dbReference>